<organism evidence="3 4">
    <name type="scientific">Telluria antibiotica</name>
    <dbReference type="NCBI Taxonomy" id="2717319"/>
    <lineage>
        <taxon>Bacteria</taxon>
        <taxon>Pseudomonadati</taxon>
        <taxon>Pseudomonadota</taxon>
        <taxon>Betaproteobacteria</taxon>
        <taxon>Burkholderiales</taxon>
        <taxon>Oxalobacteraceae</taxon>
        <taxon>Telluria group</taxon>
        <taxon>Telluria</taxon>
    </lineage>
</organism>
<feature type="transmembrane region" description="Helical" evidence="2">
    <location>
        <begin position="297"/>
        <end position="320"/>
    </location>
</feature>
<evidence type="ECO:0000256" key="1">
    <source>
        <dbReference type="SAM" id="MobiDB-lite"/>
    </source>
</evidence>
<feature type="region of interest" description="Disordered" evidence="1">
    <location>
        <begin position="238"/>
        <end position="261"/>
    </location>
</feature>
<feature type="compositionally biased region" description="Basic and acidic residues" evidence="1">
    <location>
        <begin position="238"/>
        <end position="254"/>
    </location>
</feature>
<proteinExistence type="predicted"/>
<feature type="compositionally biased region" description="Basic and acidic residues" evidence="1">
    <location>
        <begin position="352"/>
        <end position="361"/>
    </location>
</feature>
<dbReference type="CDD" id="cd22265">
    <property type="entry name" value="UDM1_RNF168"/>
    <property type="match status" value="1"/>
</dbReference>
<evidence type="ECO:0000313" key="4">
    <source>
        <dbReference type="Proteomes" id="UP000716322"/>
    </source>
</evidence>
<keyword evidence="4" id="KW-1185">Reference proteome</keyword>
<gene>
    <name evidence="3" type="ORF">HAV22_13875</name>
</gene>
<protein>
    <submittedName>
        <fullName evidence="3">Uncharacterized protein</fullName>
    </submittedName>
</protein>
<evidence type="ECO:0000256" key="2">
    <source>
        <dbReference type="SAM" id="Phobius"/>
    </source>
</evidence>
<dbReference type="EMBL" id="JAAQOM010000007">
    <property type="protein sequence ID" value="NIA54725.1"/>
    <property type="molecule type" value="Genomic_DNA"/>
</dbReference>
<dbReference type="Proteomes" id="UP000716322">
    <property type="component" value="Unassembled WGS sequence"/>
</dbReference>
<feature type="region of interest" description="Disordered" evidence="1">
    <location>
        <begin position="341"/>
        <end position="361"/>
    </location>
</feature>
<keyword evidence="2" id="KW-0472">Membrane</keyword>
<dbReference type="RefSeq" id="WP_166859661.1">
    <property type="nucleotide sequence ID" value="NZ_JAAQOM010000007.1"/>
</dbReference>
<comment type="caution">
    <text evidence="3">The sequence shown here is derived from an EMBL/GenBank/DDBJ whole genome shotgun (WGS) entry which is preliminary data.</text>
</comment>
<keyword evidence="2" id="KW-0812">Transmembrane</keyword>
<accession>A0ABX0PBK3</accession>
<keyword evidence="2" id="KW-1133">Transmembrane helix</keyword>
<feature type="compositionally biased region" description="Low complexity" evidence="1">
    <location>
        <begin position="341"/>
        <end position="350"/>
    </location>
</feature>
<sequence length="361" mass="40583">MQAFIYQYHKKISAPRPLQINDGNIAFFTRPVMETSEFLSSDDGKVWQLKFFINSAFEKTLFVDFNAPGDVPALGRASWYDNKHKASNDERLIPAASVFLRDSDTLTLARAEELTANRTLLADRDGFAYFSGDSDQFKRIVLCQALAIAYVQVITTCMADTTRSVLNNRTDETIALYENILRFNAAYYFTLPVLVGRHELFAAWRVLCDHYHLKVLSQELTQQLSDVAALLSGQREKQQAEDEAKRRAEEDAHKQALAAQAAREEKALAEQRALEKQALAAQKAHEDKADKRRGHMLSFAGLFLSIAGLFLTGMSLLSLLQLTPTQFFDNASQWKRWMSTSTAKKTAGSSQKLDEGPKPKG</sequence>
<name>A0ABX0PBK3_9BURK</name>
<reference evidence="3 4" key="1">
    <citation type="submission" date="2020-03" db="EMBL/GenBank/DDBJ databases">
        <title>Genome sequence of strain Massilia sp. TW-1.</title>
        <authorList>
            <person name="Chaudhary D.K."/>
        </authorList>
    </citation>
    <scope>NUCLEOTIDE SEQUENCE [LARGE SCALE GENOMIC DNA]</scope>
    <source>
        <strain evidence="3 4">TW-1</strain>
    </source>
</reference>
<evidence type="ECO:0000313" key="3">
    <source>
        <dbReference type="EMBL" id="NIA54725.1"/>
    </source>
</evidence>